<proteinExistence type="predicted"/>
<sequence>MNDGVLSKIIRNNFIVYKFASKMLWLIISKAKKAGITNIDDYIKSDIFVSGNVIILNKSGIPISTHLLDAKNYVQFLKILQLNHIKFLQIMGAIYKFTYDTKFITKIVAFDLDLQNLIVEKFRIYFAVPPDFNFDDLQELISKSKGDWFIPWLITYTTSSKQNLVRHNLNYDSDYVRAWIKSDTTPQYINACSDKLLESDIGLCTKDQKVQILKGNSHYQPVKDGIFENVMKKYGKEVIAGPSGSSVMTYQLVFNILKICKGTKDKIMLLLCIIGDYYPVHHSIPEILMIYPEEADLPHYNLSMNAGDYLRELVGEYVPEIKFSMAFTKRECDDAYFDDLDTFLDQVIKESQYQPDLVQKTENGTRSCPPLSLNDCKADSFHPDSAKVQVLLGRFGLTTNCFTDCPGVYTALNIPIWSIFRNDLFIRYIASRNEKLDSIFPIRVILSNNQEFFIPPHNMRIVKHIQLLLNEYFTEYTWDQSDFESKNDITEDKITPNIENKELAFDMSQYSKLMNDKIKKAIVAFPSSNIVSRELCMLRKLHFYMVLRHKKVYLPFILISHLSKYHILKWYSDNNKHLEGQLKEIF</sequence>
<dbReference type="AlphaFoldDB" id="A0A6C0KSE3"/>
<protein>
    <submittedName>
        <fullName evidence="1">Uncharacterized protein</fullName>
    </submittedName>
</protein>
<reference evidence="1" key="1">
    <citation type="journal article" date="2020" name="Nature">
        <title>Giant virus diversity and host interactions through global metagenomics.</title>
        <authorList>
            <person name="Schulz F."/>
            <person name="Roux S."/>
            <person name="Paez-Espino D."/>
            <person name="Jungbluth S."/>
            <person name="Walsh D.A."/>
            <person name="Denef V.J."/>
            <person name="McMahon K.D."/>
            <person name="Konstantinidis K.T."/>
            <person name="Eloe-Fadrosh E.A."/>
            <person name="Kyrpides N.C."/>
            <person name="Woyke T."/>
        </authorList>
    </citation>
    <scope>NUCLEOTIDE SEQUENCE</scope>
    <source>
        <strain evidence="1">GVMAG-S-3300013014-136</strain>
    </source>
</reference>
<name>A0A6C0KSE3_9ZZZZ</name>
<accession>A0A6C0KSE3</accession>
<dbReference type="EMBL" id="MN740962">
    <property type="protein sequence ID" value="QHU20111.1"/>
    <property type="molecule type" value="Genomic_DNA"/>
</dbReference>
<organism evidence="1">
    <name type="scientific">viral metagenome</name>
    <dbReference type="NCBI Taxonomy" id="1070528"/>
    <lineage>
        <taxon>unclassified sequences</taxon>
        <taxon>metagenomes</taxon>
        <taxon>organismal metagenomes</taxon>
    </lineage>
</organism>
<evidence type="ECO:0000313" key="1">
    <source>
        <dbReference type="EMBL" id="QHU20111.1"/>
    </source>
</evidence>